<dbReference type="PANTHER" id="PTHR30508:SF1">
    <property type="entry name" value="UPF0051 PROTEIN ABCI8, CHLOROPLASTIC-RELATED"/>
    <property type="match status" value="1"/>
</dbReference>
<dbReference type="PANTHER" id="PTHR30508">
    <property type="entry name" value="FES CLUSTER ASSEMBLY PROTEIN SUF"/>
    <property type="match status" value="1"/>
</dbReference>
<gene>
    <name evidence="3" type="ORF">DLD82_03590</name>
</gene>
<organism evidence="3 4">
    <name type="scientific">Methanospirillum stamsii</name>
    <dbReference type="NCBI Taxonomy" id="1277351"/>
    <lineage>
        <taxon>Archaea</taxon>
        <taxon>Methanobacteriati</taxon>
        <taxon>Methanobacteriota</taxon>
        <taxon>Stenosarchaea group</taxon>
        <taxon>Methanomicrobia</taxon>
        <taxon>Methanomicrobiales</taxon>
        <taxon>Methanospirillaceae</taxon>
        <taxon>Methanospirillum</taxon>
    </lineage>
</organism>
<evidence type="ECO:0000256" key="1">
    <source>
        <dbReference type="ARBA" id="ARBA00043967"/>
    </source>
</evidence>
<evidence type="ECO:0000259" key="2">
    <source>
        <dbReference type="Pfam" id="PF01458"/>
    </source>
</evidence>
<dbReference type="InterPro" id="IPR037284">
    <property type="entry name" value="SUF_FeS_clus_asmbl_SufBD_sf"/>
</dbReference>
<evidence type="ECO:0000313" key="3">
    <source>
        <dbReference type="EMBL" id="PWR75678.1"/>
    </source>
</evidence>
<feature type="domain" description="SUF system FeS cluster assembly SufBD core" evidence="2">
    <location>
        <begin position="116"/>
        <end position="342"/>
    </location>
</feature>
<reference evidence="3 4" key="1">
    <citation type="submission" date="2018-05" db="EMBL/GenBank/DDBJ databases">
        <title>Draft genome of Methanospirillum stamsii Pt1.</title>
        <authorList>
            <person name="Dueholm M.S."/>
            <person name="Nielsen P.H."/>
            <person name="Bakmann L.F."/>
            <person name="Otzen D.E."/>
        </authorList>
    </citation>
    <scope>NUCLEOTIDE SEQUENCE [LARGE SCALE GENOMIC DNA]</scope>
    <source>
        <strain evidence="3 4">Pt1</strain>
    </source>
</reference>
<dbReference type="Proteomes" id="UP000245934">
    <property type="component" value="Unassembled WGS sequence"/>
</dbReference>
<dbReference type="InterPro" id="IPR055346">
    <property type="entry name" value="Fe-S_cluster_assembly_SufBD"/>
</dbReference>
<sequence length="370" mass="40370">MHDTIQMTDLSDDDQKRLALTGLEVEMKNRSGSFFQKDQDVCHITSDCQGIEFLTFSMALEKYPWVRDYIWKAIPKDKDKYTKYVASRPDPKGFVIIAKKGTKSIYPLQACLFMSDSAVQHVHNIIIAEEDSELHIISGCTSSTGRNSGAHLGVTEIYVGKGAKVTSTMIHNWGKNISVFPRSVAIVEENGVFLSNYVCMEPVRKIQMAPLCQLKGEGAVGRFSSVVVCTPGSFMDLGSTATLEAKGTSAELITRAITTGGTILSRGRIDGLVKGTKGHIECKGLILRDGIIHAIPEIKGDVVDTELSHEAAVGKIARDEIEYLMARGLDEETATATIIRGFLDVKLEGLPDVLQNQINAAIDAAERSGF</sequence>
<keyword evidence="4" id="KW-1185">Reference proteome</keyword>
<name>A0A2V2NH16_9EURY</name>
<dbReference type="SUPFAM" id="SSF101960">
    <property type="entry name" value="Stabilizer of iron transporter SufD"/>
    <property type="match status" value="1"/>
</dbReference>
<proteinExistence type="inferred from homology"/>
<dbReference type="InterPro" id="IPR000825">
    <property type="entry name" value="SUF_FeS_clus_asmbl_SufBD_core"/>
</dbReference>
<dbReference type="GO" id="GO:0016226">
    <property type="term" value="P:iron-sulfur cluster assembly"/>
    <property type="evidence" value="ECO:0007669"/>
    <property type="project" value="InterPro"/>
</dbReference>
<comment type="similarity">
    <text evidence="1">Belongs to the iron-sulfur cluster assembly SufBD family.</text>
</comment>
<evidence type="ECO:0000313" key="4">
    <source>
        <dbReference type="Proteomes" id="UP000245934"/>
    </source>
</evidence>
<dbReference type="OrthoDB" id="372168at2157"/>
<dbReference type="AlphaFoldDB" id="A0A2V2NH16"/>
<dbReference type="RefSeq" id="WP_109939743.1">
    <property type="nucleotide sequence ID" value="NZ_CP176366.1"/>
</dbReference>
<dbReference type="Pfam" id="PF01458">
    <property type="entry name" value="SUFBD_core"/>
    <property type="match status" value="1"/>
</dbReference>
<protein>
    <recommendedName>
        <fullName evidence="2">SUF system FeS cluster assembly SufBD core domain-containing protein</fullName>
    </recommendedName>
</protein>
<dbReference type="EMBL" id="QGMZ01000008">
    <property type="protein sequence ID" value="PWR75678.1"/>
    <property type="molecule type" value="Genomic_DNA"/>
</dbReference>
<accession>A0A2V2NH16</accession>
<comment type="caution">
    <text evidence="3">The sequence shown here is derived from an EMBL/GenBank/DDBJ whole genome shotgun (WGS) entry which is preliminary data.</text>
</comment>
<dbReference type="GeneID" id="97609444"/>